<feature type="domain" description="Tyr recombinase" evidence="6">
    <location>
        <begin position="169"/>
        <end position="376"/>
    </location>
</feature>
<organism evidence="8 9">
    <name type="scientific">Sphingomonas qomolangmaensis</name>
    <dbReference type="NCBI Taxonomy" id="2918765"/>
    <lineage>
        <taxon>Bacteria</taxon>
        <taxon>Pseudomonadati</taxon>
        <taxon>Pseudomonadota</taxon>
        <taxon>Alphaproteobacteria</taxon>
        <taxon>Sphingomonadales</taxon>
        <taxon>Sphingomonadaceae</taxon>
        <taxon>Sphingomonas</taxon>
    </lineage>
</organism>
<dbReference type="InterPro" id="IPR002104">
    <property type="entry name" value="Integrase_catalytic"/>
</dbReference>
<evidence type="ECO:0000256" key="3">
    <source>
        <dbReference type="ARBA" id="ARBA00023125"/>
    </source>
</evidence>
<dbReference type="PANTHER" id="PTHR30629:SF2">
    <property type="entry name" value="PROPHAGE INTEGRASE INTS-RELATED"/>
    <property type="match status" value="1"/>
</dbReference>
<dbReference type="InterPro" id="IPR013762">
    <property type="entry name" value="Integrase-like_cat_sf"/>
</dbReference>
<gene>
    <name evidence="8" type="ORF">NMP03_13700</name>
</gene>
<evidence type="ECO:0000256" key="4">
    <source>
        <dbReference type="ARBA" id="ARBA00023172"/>
    </source>
</evidence>
<dbReference type="SUPFAM" id="SSF56349">
    <property type="entry name" value="DNA breaking-rejoining enzymes"/>
    <property type="match status" value="1"/>
</dbReference>
<dbReference type="InterPro" id="IPR010998">
    <property type="entry name" value="Integrase_recombinase_N"/>
</dbReference>
<keyword evidence="4" id="KW-0233">DNA recombination</keyword>
<dbReference type="Pfam" id="PF00589">
    <property type="entry name" value="Phage_integrase"/>
    <property type="match status" value="1"/>
</dbReference>
<dbReference type="Gene3D" id="1.10.443.10">
    <property type="entry name" value="Intergrase catalytic core"/>
    <property type="match status" value="1"/>
</dbReference>
<evidence type="ECO:0000259" key="6">
    <source>
        <dbReference type="PROSITE" id="PS51898"/>
    </source>
</evidence>
<feature type="domain" description="Core-binding (CB)" evidence="7">
    <location>
        <begin position="65"/>
        <end position="147"/>
    </location>
</feature>
<evidence type="ECO:0000256" key="5">
    <source>
        <dbReference type="PROSITE-ProRule" id="PRU01248"/>
    </source>
</evidence>
<dbReference type="InterPro" id="IPR011010">
    <property type="entry name" value="DNA_brk_join_enz"/>
</dbReference>
<evidence type="ECO:0000259" key="7">
    <source>
        <dbReference type="PROSITE" id="PS51900"/>
    </source>
</evidence>
<dbReference type="RefSeq" id="WP_256506018.1">
    <property type="nucleotide sequence ID" value="NZ_CP101740.1"/>
</dbReference>
<evidence type="ECO:0000256" key="1">
    <source>
        <dbReference type="ARBA" id="ARBA00008857"/>
    </source>
</evidence>
<proteinExistence type="inferred from homology"/>
<dbReference type="Gene3D" id="1.10.150.130">
    <property type="match status" value="1"/>
</dbReference>
<protein>
    <submittedName>
        <fullName evidence="8">Site-specific integrase</fullName>
    </submittedName>
</protein>
<dbReference type="EMBL" id="CP101740">
    <property type="protein sequence ID" value="UUL82223.1"/>
    <property type="molecule type" value="Genomic_DNA"/>
</dbReference>
<dbReference type="CDD" id="cd01189">
    <property type="entry name" value="INT_ICEBs1_C_like"/>
    <property type="match status" value="1"/>
</dbReference>
<sequence length="384" mass="41934">MTSIRKREWTTPAGTAKSAWQVDYRDQAGARRSKQFARKKDAEAWLTTAAYQVTQGTHTPDSQSITVAKAAEFWKTRGEREGLEPSTLAAYDQHIRLHIAPLCGDRKLSQLTKPIVEGYRDQLVDTLSRPMASRVLRSLTAIISEAQRRGYVAQNVAQGVRVARAKRERAKVAIPSKIELRALLKAASEASEPMAHPLALVAIFGGLRASELRGLPWPAIDLKGATLTVSQRADLNGTIGAPKSAAGYRTIPLPPSAISALRAWKLQCRASEDDLVFPSIAAKVMSNRYMTLNILGPVLKAAGLVDPAGTDAKGQAMTVARYGLHDLRHAAASLWIEQRVSPKRVQGWMGHSSIQVTFDTYGHLFDQAEQDASVASAIERDLLQ</sequence>
<dbReference type="InterPro" id="IPR050808">
    <property type="entry name" value="Phage_Integrase"/>
</dbReference>
<accession>A0ABY5L836</accession>
<keyword evidence="9" id="KW-1185">Reference proteome</keyword>
<dbReference type="PROSITE" id="PS51900">
    <property type="entry name" value="CB"/>
    <property type="match status" value="1"/>
</dbReference>
<comment type="similarity">
    <text evidence="1">Belongs to the 'phage' integrase family.</text>
</comment>
<name>A0ABY5L836_9SPHN</name>
<dbReference type="PROSITE" id="PS51898">
    <property type="entry name" value="TYR_RECOMBINASE"/>
    <property type="match status" value="1"/>
</dbReference>
<dbReference type="PANTHER" id="PTHR30629">
    <property type="entry name" value="PROPHAGE INTEGRASE"/>
    <property type="match status" value="1"/>
</dbReference>
<dbReference type="Proteomes" id="UP001058533">
    <property type="component" value="Chromosome"/>
</dbReference>
<evidence type="ECO:0000256" key="2">
    <source>
        <dbReference type="ARBA" id="ARBA00022908"/>
    </source>
</evidence>
<keyword evidence="3 5" id="KW-0238">DNA-binding</keyword>
<keyword evidence="2" id="KW-0229">DNA integration</keyword>
<reference evidence="8" key="1">
    <citation type="submission" date="2022-07" db="EMBL/GenBank/DDBJ databases">
        <title>Sphingomonas sp. nov., a novel bacterium isolated from the north slope of the Mount Everest.</title>
        <authorList>
            <person name="Cui X."/>
            <person name="Liu Y."/>
        </authorList>
    </citation>
    <scope>NUCLEOTIDE SEQUENCE</scope>
    <source>
        <strain evidence="8">S5-59</strain>
    </source>
</reference>
<evidence type="ECO:0000313" key="9">
    <source>
        <dbReference type="Proteomes" id="UP001058533"/>
    </source>
</evidence>
<dbReference type="InterPro" id="IPR044068">
    <property type="entry name" value="CB"/>
</dbReference>
<evidence type="ECO:0000313" key="8">
    <source>
        <dbReference type="EMBL" id="UUL82223.1"/>
    </source>
</evidence>